<proteinExistence type="predicted"/>
<gene>
    <name evidence="2" type="ORF">HKI87_08g52210</name>
</gene>
<accession>A0AAX4PBF1</accession>
<organism evidence="2 3">
    <name type="scientific">Chloropicon roscoffensis</name>
    <dbReference type="NCBI Taxonomy" id="1461544"/>
    <lineage>
        <taxon>Eukaryota</taxon>
        <taxon>Viridiplantae</taxon>
        <taxon>Chlorophyta</taxon>
        <taxon>Chloropicophyceae</taxon>
        <taxon>Chloropicales</taxon>
        <taxon>Chloropicaceae</taxon>
        <taxon>Chloropicon</taxon>
    </lineage>
</organism>
<name>A0AAX4PBF1_9CHLO</name>
<sequence length="82" mass="9138">MTTTVPKLDLAGMARADGEVEDPPVPAKVTERDRAEAEQRLREAGFFKVEKRGAEEGPAPAMRTREMSERLQAELHARMMAD</sequence>
<dbReference type="EMBL" id="CP151508">
    <property type="protein sequence ID" value="WZN63670.1"/>
    <property type="molecule type" value="Genomic_DNA"/>
</dbReference>
<feature type="region of interest" description="Disordered" evidence="1">
    <location>
        <begin position="1"/>
        <end position="34"/>
    </location>
</feature>
<keyword evidence="3" id="KW-1185">Reference proteome</keyword>
<evidence type="ECO:0000313" key="2">
    <source>
        <dbReference type="EMBL" id="WZN63670.1"/>
    </source>
</evidence>
<evidence type="ECO:0000313" key="3">
    <source>
        <dbReference type="Proteomes" id="UP001472866"/>
    </source>
</evidence>
<dbReference type="Proteomes" id="UP001472866">
    <property type="component" value="Chromosome 08"/>
</dbReference>
<evidence type="ECO:0000256" key="1">
    <source>
        <dbReference type="SAM" id="MobiDB-lite"/>
    </source>
</evidence>
<reference evidence="2 3" key="1">
    <citation type="submission" date="2024-03" db="EMBL/GenBank/DDBJ databases">
        <title>Complete genome sequence of the green alga Chloropicon roscoffensis RCC1871.</title>
        <authorList>
            <person name="Lemieux C."/>
            <person name="Pombert J.-F."/>
            <person name="Otis C."/>
            <person name="Turmel M."/>
        </authorList>
    </citation>
    <scope>NUCLEOTIDE SEQUENCE [LARGE SCALE GENOMIC DNA]</scope>
    <source>
        <strain evidence="2 3">RCC1871</strain>
    </source>
</reference>
<dbReference type="AlphaFoldDB" id="A0AAX4PBF1"/>
<protein>
    <submittedName>
        <fullName evidence="2">Uncharacterized protein</fullName>
    </submittedName>
</protein>